<dbReference type="EMBL" id="BK003479">
    <property type="protein sequence ID" value="DAA03678.1"/>
    <property type="molecule type" value="Genomic_DNA"/>
</dbReference>
<gene>
    <name evidence="2" type="ORF">HDC02710</name>
</gene>
<evidence type="ECO:0000313" key="2">
    <source>
        <dbReference type="EMBL" id="DAA03678.1"/>
    </source>
</evidence>
<proteinExistence type="predicted"/>
<accession>Q6IHD7</accession>
<dbReference type="AlphaFoldDB" id="Q6IHD7"/>
<sequence>MAESPLVRFPPFPSSESASALGLLALIYGHGQTIAPESSTETSTATAKAPSVSQSGRGQSSSHPLFVRGWLCGPTPFPLHLPSYDHRNGQQKWKLFPTHSQLLPLGIFQFSAIASRAALKVELFIWLLVAITNDSINPRRPQYTCLSSKKGALHDAIYWLRVQYPVARDNIEQKSWVAVAVAETSYKGRWKGFWARVFGGRGRGARAATLVYAKRPAETLLALCFLTAFGIATATHNNYKDPPGCPALPSMVHKVGTVSGRATDTVVQIQMPRLKPKQQPLQRLKKRSTREKMSGTLKERKTKGGSFESRIIVALQSTQLLQFFIQCAVRSGCRRTGTNGIAGSNPGKLRKLEKRAKVARLN</sequence>
<feature type="region of interest" description="Disordered" evidence="1">
    <location>
        <begin position="277"/>
        <end position="301"/>
    </location>
</feature>
<feature type="region of interest" description="Disordered" evidence="1">
    <location>
        <begin position="36"/>
        <end position="60"/>
    </location>
</feature>
<name>Q6IHD7_DROME</name>
<reference evidence="2" key="1">
    <citation type="journal article" date="2003" name="Genome Biol.">
        <title>An integrated gene annotation and transcriptional profiling approach towards the full gene content of the Drosophila genome.</title>
        <authorList>
            <person name="Hild M."/>
            <person name="Beckmann B."/>
            <person name="Haas S.A."/>
            <person name="Koch B."/>
            <person name="Solovyev V."/>
            <person name="Busold C."/>
            <person name="Fellenberg K."/>
            <person name="Boutros M."/>
            <person name="Vingron M."/>
            <person name="Sauer F."/>
            <person name="Hoheisel J.D."/>
            <person name="Paro R."/>
        </authorList>
    </citation>
    <scope>NUCLEOTIDE SEQUENCE</scope>
</reference>
<protein>
    <submittedName>
        <fullName evidence="2">HDC02710</fullName>
    </submittedName>
</protein>
<organism evidence="2">
    <name type="scientific">Drosophila melanogaster</name>
    <name type="common">Fruit fly</name>
    <dbReference type="NCBI Taxonomy" id="7227"/>
    <lineage>
        <taxon>Eukaryota</taxon>
        <taxon>Metazoa</taxon>
        <taxon>Ecdysozoa</taxon>
        <taxon>Arthropoda</taxon>
        <taxon>Hexapoda</taxon>
        <taxon>Insecta</taxon>
        <taxon>Pterygota</taxon>
        <taxon>Neoptera</taxon>
        <taxon>Endopterygota</taxon>
        <taxon>Diptera</taxon>
        <taxon>Brachycera</taxon>
        <taxon>Muscomorpha</taxon>
        <taxon>Ephydroidea</taxon>
        <taxon>Drosophilidae</taxon>
        <taxon>Drosophila</taxon>
        <taxon>Sophophora</taxon>
    </lineage>
</organism>
<evidence type="ECO:0000256" key="1">
    <source>
        <dbReference type="SAM" id="MobiDB-lite"/>
    </source>
</evidence>
<feature type="compositionally biased region" description="Basic and acidic residues" evidence="1">
    <location>
        <begin position="290"/>
        <end position="299"/>
    </location>
</feature>